<feature type="transmembrane region" description="Helical" evidence="10">
    <location>
        <begin position="26"/>
        <end position="47"/>
    </location>
</feature>
<feature type="transmembrane region" description="Helical" evidence="10">
    <location>
        <begin position="88"/>
        <end position="106"/>
    </location>
</feature>
<evidence type="ECO:0000313" key="13">
    <source>
        <dbReference type="Proteomes" id="UP000626982"/>
    </source>
</evidence>
<proteinExistence type="inferred from homology"/>
<reference evidence="13" key="1">
    <citation type="journal article" date="2019" name="Int. J. Syst. Evol. Microbiol.">
        <title>The Global Catalogue of Microorganisms (GCM) 10K type strain sequencing project: providing services to taxonomists for standard genome sequencing and annotation.</title>
        <authorList>
            <consortium name="The Broad Institute Genomics Platform"/>
            <consortium name="The Broad Institute Genome Sequencing Center for Infectious Disease"/>
            <person name="Wu L."/>
            <person name="Ma J."/>
        </authorList>
    </citation>
    <scope>NUCLEOTIDE SEQUENCE [LARGE SCALE GENOMIC DNA]</scope>
    <source>
        <strain evidence="13">CGMCC 1.6960</strain>
    </source>
</reference>
<comment type="similarity">
    <text evidence="2">Belongs to the VKOR family.</text>
</comment>
<evidence type="ECO:0000256" key="10">
    <source>
        <dbReference type="SAM" id="Phobius"/>
    </source>
</evidence>
<organism evidence="12 13">
    <name type="scientific">Agrococcus terreus</name>
    <dbReference type="NCBI Taxonomy" id="574649"/>
    <lineage>
        <taxon>Bacteria</taxon>
        <taxon>Bacillati</taxon>
        <taxon>Actinomycetota</taxon>
        <taxon>Actinomycetes</taxon>
        <taxon>Micrococcales</taxon>
        <taxon>Microbacteriaceae</taxon>
        <taxon>Agrococcus</taxon>
    </lineage>
</organism>
<evidence type="ECO:0000256" key="1">
    <source>
        <dbReference type="ARBA" id="ARBA00004141"/>
    </source>
</evidence>
<evidence type="ECO:0000256" key="2">
    <source>
        <dbReference type="ARBA" id="ARBA00006214"/>
    </source>
</evidence>
<evidence type="ECO:0000256" key="8">
    <source>
        <dbReference type="ARBA" id="ARBA00023157"/>
    </source>
</evidence>
<evidence type="ECO:0000256" key="3">
    <source>
        <dbReference type="ARBA" id="ARBA00022692"/>
    </source>
</evidence>
<dbReference type="SMART" id="SM00756">
    <property type="entry name" value="VKc"/>
    <property type="match status" value="1"/>
</dbReference>
<keyword evidence="7 10" id="KW-0472">Membrane</keyword>
<dbReference type="RefSeq" id="WP_188717799.1">
    <property type="nucleotide sequence ID" value="NZ_BAABBD010000002.1"/>
</dbReference>
<evidence type="ECO:0000256" key="6">
    <source>
        <dbReference type="ARBA" id="ARBA00023002"/>
    </source>
</evidence>
<keyword evidence="9" id="KW-0676">Redox-active center</keyword>
<dbReference type="EMBL" id="BMLM01000001">
    <property type="protein sequence ID" value="GGN85249.1"/>
    <property type="molecule type" value="Genomic_DNA"/>
</dbReference>
<keyword evidence="4" id="KW-0874">Quinone</keyword>
<feature type="domain" description="Vitamin K epoxide reductase" evidence="11">
    <location>
        <begin position="24"/>
        <end position="165"/>
    </location>
</feature>
<dbReference type="Gene3D" id="1.20.1440.130">
    <property type="entry name" value="VKOR domain"/>
    <property type="match status" value="1"/>
</dbReference>
<dbReference type="Pfam" id="PF07884">
    <property type="entry name" value="VKOR"/>
    <property type="match status" value="1"/>
</dbReference>
<keyword evidence="8" id="KW-1015">Disulfide bond</keyword>
<name>A0ABQ2KL20_9MICO</name>
<dbReference type="InterPro" id="IPR012932">
    <property type="entry name" value="VKOR"/>
</dbReference>
<comment type="subcellular location">
    <subcellularLocation>
        <location evidence="1">Membrane</location>
        <topology evidence="1">Multi-pass membrane protein</topology>
    </subcellularLocation>
</comment>
<keyword evidence="5 10" id="KW-1133">Transmembrane helix</keyword>
<evidence type="ECO:0000256" key="5">
    <source>
        <dbReference type="ARBA" id="ARBA00022989"/>
    </source>
</evidence>
<gene>
    <name evidence="12" type="ORF">GCM10010968_17710</name>
</gene>
<evidence type="ECO:0000256" key="7">
    <source>
        <dbReference type="ARBA" id="ARBA00023136"/>
    </source>
</evidence>
<evidence type="ECO:0000256" key="9">
    <source>
        <dbReference type="ARBA" id="ARBA00023284"/>
    </source>
</evidence>
<evidence type="ECO:0000313" key="12">
    <source>
        <dbReference type="EMBL" id="GGN85249.1"/>
    </source>
</evidence>
<dbReference type="InterPro" id="IPR041714">
    <property type="entry name" value="VKOR_Actinobacteria"/>
</dbReference>
<sequence>MSTRTAPAPAAPASEPTAAHVAAPRWLGALLVVTGLIGLLGAFALSVERIELLLHPEEQLSCDLNPFLSCSGAMESEQGRVFGFPNPFLGLMAFPAPIIMGVLALAGTRLPRWVWGVFSLGVLGGLVFVLWLFGQSVFVLGFVCPWCFLVWMGMYAMAFPLFTWAIGAGAIPAPAGLRRTAARFSSWGWVLSLALAVAVVLTIMVALPGIPRFLLGGL</sequence>
<keyword evidence="6" id="KW-0560">Oxidoreductase</keyword>
<accession>A0ABQ2KL20</accession>
<dbReference type="CDD" id="cd12922">
    <property type="entry name" value="VKOR_5"/>
    <property type="match status" value="1"/>
</dbReference>
<dbReference type="InterPro" id="IPR038354">
    <property type="entry name" value="VKOR_sf"/>
</dbReference>
<comment type="caution">
    <text evidence="12">The sequence shown here is derived from an EMBL/GenBank/DDBJ whole genome shotgun (WGS) entry which is preliminary data.</text>
</comment>
<feature type="transmembrane region" description="Helical" evidence="10">
    <location>
        <begin position="139"/>
        <end position="166"/>
    </location>
</feature>
<evidence type="ECO:0000256" key="4">
    <source>
        <dbReference type="ARBA" id="ARBA00022719"/>
    </source>
</evidence>
<keyword evidence="3 10" id="KW-0812">Transmembrane</keyword>
<feature type="transmembrane region" description="Helical" evidence="10">
    <location>
        <begin position="113"/>
        <end position="133"/>
    </location>
</feature>
<evidence type="ECO:0000259" key="11">
    <source>
        <dbReference type="SMART" id="SM00756"/>
    </source>
</evidence>
<feature type="transmembrane region" description="Helical" evidence="10">
    <location>
        <begin position="187"/>
        <end position="210"/>
    </location>
</feature>
<dbReference type="Proteomes" id="UP000626982">
    <property type="component" value="Unassembled WGS sequence"/>
</dbReference>
<protein>
    <recommendedName>
        <fullName evidence="11">Vitamin K epoxide reductase domain-containing protein</fullName>
    </recommendedName>
</protein>
<keyword evidence="13" id="KW-1185">Reference proteome</keyword>